<dbReference type="GO" id="GO:0006446">
    <property type="term" value="P:regulation of translational initiation"/>
    <property type="evidence" value="ECO:0007669"/>
    <property type="project" value="TreeGrafter"/>
</dbReference>
<dbReference type="Gene3D" id="3.30.230.30">
    <property type="entry name" value="Impact, N-terminal domain"/>
    <property type="match status" value="1"/>
</dbReference>
<dbReference type="Pfam" id="PF01205">
    <property type="entry name" value="Impact_N"/>
    <property type="match status" value="1"/>
</dbReference>
<dbReference type="NCBIfam" id="TIGR00257">
    <property type="entry name" value="IMPACT_YIGZ"/>
    <property type="match status" value="1"/>
</dbReference>
<dbReference type="Proteomes" id="UP000287766">
    <property type="component" value="Unassembled WGS sequence"/>
</dbReference>
<feature type="domain" description="Impact N-terminal" evidence="2">
    <location>
        <begin position="18"/>
        <end position="122"/>
    </location>
</feature>
<organism evidence="4 5">
    <name type="scientific">Pseudidiomarina aestuarii</name>
    <dbReference type="NCBI Taxonomy" id="624146"/>
    <lineage>
        <taxon>Bacteria</taxon>
        <taxon>Pseudomonadati</taxon>
        <taxon>Pseudomonadota</taxon>
        <taxon>Gammaproteobacteria</taxon>
        <taxon>Alteromonadales</taxon>
        <taxon>Idiomarinaceae</taxon>
        <taxon>Pseudidiomarina</taxon>
    </lineage>
</organism>
<gene>
    <name evidence="4" type="ORF">CWE22_08135</name>
</gene>
<proteinExistence type="inferred from homology"/>
<evidence type="ECO:0000259" key="3">
    <source>
        <dbReference type="Pfam" id="PF09186"/>
    </source>
</evidence>
<dbReference type="InterPro" id="IPR001498">
    <property type="entry name" value="Impact_N"/>
</dbReference>
<dbReference type="InterPro" id="IPR020569">
    <property type="entry name" value="UPF0029_Impact_CS"/>
</dbReference>
<comment type="caution">
    <text evidence="4">The sequence shown here is derived from an EMBL/GenBank/DDBJ whole genome shotgun (WGS) entry which is preliminary data.</text>
</comment>
<comment type="similarity">
    <text evidence="1">Belongs to the IMPACT family.</text>
</comment>
<dbReference type="SUPFAM" id="SSF54211">
    <property type="entry name" value="Ribosomal protein S5 domain 2-like"/>
    <property type="match status" value="1"/>
</dbReference>
<name>A0A7Z6ZVF5_9GAMM</name>
<reference evidence="5" key="1">
    <citation type="journal article" date="2018" name="Front. Microbiol.">
        <title>Genome-Based Analysis Reveals the Taxonomy and Diversity of the Family Idiomarinaceae.</title>
        <authorList>
            <person name="Liu Y."/>
            <person name="Lai Q."/>
            <person name="Shao Z."/>
        </authorList>
    </citation>
    <scope>NUCLEOTIDE SEQUENCE [LARGE SCALE GENOMIC DNA]</scope>
    <source>
        <strain evidence="5">KYW314</strain>
    </source>
</reference>
<dbReference type="InterPro" id="IPR035647">
    <property type="entry name" value="EFG_III/V"/>
</dbReference>
<dbReference type="PANTHER" id="PTHR16301">
    <property type="entry name" value="IMPACT-RELATED"/>
    <property type="match status" value="1"/>
</dbReference>
<dbReference type="InterPro" id="IPR020568">
    <property type="entry name" value="Ribosomal_Su5_D2-typ_SF"/>
</dbReference>
<dbReference type="InterPro" id="IPR015796">
    <property type="entry name" value="Impact_YigZ-like"/>
</dbReference>
<dbReference type="InterPro" id="IPR036956">
    <property type="entry name" value="Impact_N_sf"/>
</dbReference>
<dbReference type="GO" id="GO:0017111">
    <property type="term" value="F:ribonucleoside triphosphate phosphatase activity"/>
    <property type="evidence" value="ECO:0007669"/>
    <property type="project" value="UniProtKB-ARBA"/>
</dbReference>
<dbReference type="GO" id="GO:0005737">
    <property type="term" value="C:cytoplasm"/>
    <property type="evidence" value="ECO:0007669"/>
    <property type="project" value="TreeGrafter"/>
</dbReference>
<protein>
    <submittedName>
        <fullName evidence="4">YigZ family protein</fullName>
    </submittedName>
</protein>
<dbReference type="EMBL" id="PIPR01000001">
    <property type="protein sequence ID" value="RUO42102.1"/>
    <property type="molecule type" value="Genomic_DNA"/>
</dbReference>
<dbReference type="GO" id="GO:0043168">
    <property type="term" value="F:anion binding"/>
    <property type="evidence" value="ECO:0007669"/>
    <property type="project" value="UniProtKB-ARBA"/>
</dbReference>
<dbReference type="RefSeq" id="WP_169930823.1">
    <property type="nucleotide sequence ID" value="NZ_PIPR01000001.1"/>
</dbReference>
<sequence length="205" mass="22451">MQKYWVPAQAAESELIVKNSRFITSVAPVQSAADCKQHLLDCQARWPGASHYCSAAIYGAPDASQTYAMSDDGEPSGTAGRPMLNVLLASELGNVSAIVVRYFGGVKLGTGGLQRAYTQGLVETLDILPKAEKLIRNQAIIDYAYADQKAVQHLLERFDVTVEEQQFGERIRLSLEVIAETQHTLASELKNATQGRVILQSQQQK</sequence>
<dbReference type="PANTHER" id="PTHR16301:SF20">
    <property type="entry name" value="IMPACT FAMILY MEMBER YIGZ"/>
    <property type="match status" value="1"/>
</dbReference>
<evidence type="ECO:0000313" key="5">
    <source>
        <dbReference type="Proteomes" id="UP000287766"/>
    </source>
</evidence>
<dbReference type="InterPro" id="IPR015269">
    <property type="entry name" value="UPF0029_Impact_C"/>
</dbReference>
<keyword evidence="5" id="KW-1185">Reference proteome</keyword>
<evidence type="ECO:0000313" key="4">
    <source>
        <dbReference type="EMBL" id="RUO42102.1"/>
    </source>
</evidence>
<evidence type="ECO:0000256" key="1">
    <source>
        <dbReference type="ARBA" id="ARBA00007665"/>
    </source>
</evidence>
<dbReference type="SUPFAM" id="SSF54980">
    <property type="entry name" value="EF-G C-terminal domain-like"/>
    <property type="match status" value="1"/>
</dbReference>
<dbReference type="Gene3D" id="3.30.70.240">
    <property type="match status" value="1"/>
</dbReference>
<dbReference type="GO" id="GO:0032561">
    <property type="term" value="F:guanyl ribonucleotide binding"/>
    <property type="evidence" value="ECO:0007669"/>
    <property type="project" value="UniProtKB-ARBA"/>
</dbReference>
<evidence type="ECO:0000259" key="2">
    <source>
        <dbReference type="Pfam" id="PF01205"/>
    </source>
</evidence>
<dbReference type="InterPro" id="IPR023582">
    <property type="entry name" value="Impact"/>
</dbReference>
<dbReference type="AlphaFoldDB" id="A0A7Z6ZVF5"/>
<feature type="domain" description="UPF0029" evidence="3">
    <location>
        <begin position="143"/>
        <end position="196"/>
    </location>
</feature>
<dbReference type="PROSITE" id="PS00910">
    <property type="entry name" value="UPF0029"/>
    <property type="match status" value="1"/>
</dbReference>
<dbReference type="Pfam" id="PF09186">
    <property type="entry name" value="DUF1949"/>
    <property type="match status" value="1"/>
</dbReference>
<accession>A0A7Z6ZVF5</accession>